<name>A0A7W7BSR3_9MICO</name>
<keyword evidence="2" id="KW-0285">Flavoprotein</keyword>
<dbReference type="InterPro" id="IPR016156">
    <property type="entry name" value="FAD/NAD-linked_Rdtase_dimer_sf"/>
</dbReference>
<comment type="cofactor">
    <cofactor evidence="4">
        <name>FAD</name>
        <dbReference type="ChEBI" id="CHEBI:57692"/>
    </cofactor>
    <text evidence="4">Binds 1 FAD per subunit.</text>
</comment>
<dbReference type="Proteomes" id="UP000573729">
    <property type="component" value="Unassembled WGS sequence"/>
</dbReference>
<dbReference type="PIRSF" id="PIRSF000350">
    <property type="entry name" value="Mercury_reductase_MerA"/>
    <property type="match status" value="1"/>
</dbReference>
<dbReference type="InterPro" id="IPR023753">
    <property type="entry name" value="FAD/NAD-binding_dom"/>
</dbReference>
<reference evidence="8 9" key="1">
    <citation type="submission" date="2020-08" db="EMBL/GenBank/DDBJ databases">
        <title>Sequencing the genomes of 1000 actinobacteria strains.</title>
        <authorList>
            <person name="Klenk H.-P."/>
        </authorList>
    </citation>
    <scope>NUCLEOTIDE SEQUENCE [LARGE SCALE GENOMIC DNA]</scope>
    <source>
        <strain evidence="8 9">DSM 24947</strain>
    </source>
</reference>
<dbReference type="Pfam" id="PF07992">
    <property type="entry name" value="Pyr_redox_2"/>
    <property type="match status" value="1"/>
</dbReference>
<proteinExistence type="inferred from homology"/>
<dbReference type="Gene3D" id="3.30.390.30">
    <property type="match status" value="1"/>
</dbReference>
<dbReference type="EC" id="1.8.1.4" evidence="8"/>
<evidence type="ECO:0000259" key="6">
    <source>
        <dbReference type="Pfam" id="PF02852"/>
    </source>
</evidence>
<dbReference type="PRINTS" id="PR00368">
    <property type="entry name" value="FADPNR"/>
</dbReference>
<feature type="disulfide bond" description="Redox-active" evidence="5">
    <location>
        <begin position="42"/>
        <end position="47"/>
    </location>
</feature>
<dbReference type="PANTHER" id="PTHR43014:SF2">
    <property type="entry name" value="MERCURIC REDUCTASE"/>
    <property type="match status" value="1"/>
</dbReference>
<evidence type="ECO:0000256" key="1">
    <source>
        <dbReference type="ARBA" id="ARBA00007532"/>
    </source>
</evidence>
<dbReference type="InterPro" id="IPR004099">
    <property type="entry name" value="Pyr_nucl-diS_OxRdtase_dimer"/>
</dbReference>
<dbReference type="InterPro" id="IPR036188">
    <property type="entry name" value="FAD/NAD-bd_sf"/>
</dbReference>
<feature type="binding site" evidence="4">
    <location>
        <position position="304"/>
    </location>
    <ligand>
        <name>FAD</name>
        <dbReference type="ChEBI" id="CHEBI:57692"/>
    </ligand>
</feature>
<protein>
    <submittedName>
        <fullName evidence="8">Dihydrolipoamide dehydrogenase</fullName>
        <ecNumber evidence="8">1.8.1.4</ecNumber>
    </submittedName>
</protein>
<evidence type="ECO:0000313" key="9">
    <source>
        <dbReference type="Proteomes" id="UP000573729"/>
    </source>
</evidence>
<sequence length="479" mass="51625">MSEHFDVAVLGLGPGGEVAADRLLKAGKNVVVFERELIGGECAYWACIPSKTVLRPPEARTEVQRAAGVSGAELDWAATAKYRDYMIRNLDDQAQVDGYIKEGAVVIKDEARITGPGRIQAGDREITAEHIIIATGSDAVIPPLDGIDQITAWTNRETYTTSTLPERAVIIGGSAVGVETATFLARFGVAITLIHRGERLLDREGPRVGELAHQYLQEAGIDIRLATSAVQARREGADSIIELQTRDGDPAGEVAADVVIFGTGRTPRTEGLGFEHAGVTLGDHGEIQIDDHCRAGENTWAIGDVTGIMPFTHVAKYQGRIAADAILGRPHPATYDGIPRVVFTDPEIAGAGLTQEQATKQGIRTIATELDLADAIARPWTYEQDPRGHLGLLADADRKILIGAWAVGPMAGEWIHHASLAIRTQLPIDTLLDQVAQFPTYHEAYQVALEQLDLPLTGSRNVQAGARRNWHTTRPPSPS</sequence>
<comment type="similarity">
    <text evidence="1">Belongs to the class-I pyridine nucleotide-disulfide oxidoreductase family.</text>
</comment>
<evidence type="ECO:0000256" key="3">
    <source>
        <dbReference type="ARBA" id="ARBA00022827"/>
    </source>
</evidence>
<dbReference type="PANTHER" id="PTHR43014">
    <property type="entry name" value="MERCURIC REDUCTASE"/>
    <property type="match status" value="1"/>
</dbReference>
<feature type="domain" description="FAD/NAD(P)-binding" evidence="7">
    <location>
        <begin position="5"/>
        <end position="319"/>
    </location>
</feature>
<dbReference type="InterPro" id="IPR001100">
    <property type="entry name" value="Pyr_nuc-diS_OxRdtase"/>
</dbReference>
<feature type="binding site" evidence="4">
    <location>
        <begin position="172"/>
        <end position="179"/>
    </location>
    <ligand>
        <name>NAD(+)</name>
        <dbReference type="ChEBI" id="CHEBI:57540"/>
    </ligand>
</feature>
<feature type="binding site" evidence="4">
    <location>
        <begin position="135"/>
        <end position="137"/>
    </location>
    <ligand>
        <name>FAD</name>
        <dbReference type="ChEBI" id="CHEBI:57692"/>
    </ligand>
</feature>
<keyword evidence="4" id="KW-0547">Nucleotide-binding</keyword>
<dbReference type="Pfam" id="PF02852">
    <property type="entry name" value="Pyr_redox_dim"/>
    <property type="match status" value="1"/>
</dbReference>
<dbReference type="GO" id="GO:0050660">
    <property type="term" value="F:flavin adenine dinucleotide binding"/>
    <property type="evidence" value="ECO:0007669"/>
    <property type="project" value="TreeGrafter"/>
</dbReference>
<keyword evidence="3 4" id="KW-0274">FAD</keyword>
<keyword evidence="9" id="KW-1185">Reference proteome</keyword>
<dbReference type="SUPFAM" id="SSF55424">
    <property type="entry name" value="FAD/NAD-linked reductases, dimerisation (C-terminal) domain"/>
    <property type="match status" value="1"/>
</dbReference>
<keyword evidence="4" id="KW-0520">NAD</keyword>
<evidence type="ECO:0000256" key="5">
    <source>
        <dbReference type="PIRSR" id="PIRSR000350-4"/>
    </source>
</evidence>
<evidence type="ECO:0000313" key="8">
    <source>
        <dbReference type="EMBL" id="MBB4668159.1"/>
    </source>
</evidence>
<dbReference type="AlphaFoldDB" id="A0A7W7BSR3"/>
<evidence type="ECO:0000256" key="2">
    <source>
        <dbReference type="ARBA" id="ARBA00022630"/>
    </source>
</evidence>
<accession>A0A7W7BSR3</accession>
<keyword evidence="8" id="KW-0560">Oxidoreductase</keyword>
<dbReference type="GO" id="GO:0004148">
    <property type="term" value="F:dihydrolipoyl dehydrogenase (NADH) activity"/>
    <property type="evidence" value="ECO:0007669"/>
    <property type="project" value="UniProtKB-EC"/>
</dbReference>
<feature type="binding site" evidence="4">
    <location>
        <position position="264"/>
    </location>
    <ligand>
        <name>NAD(+)</name>
        <dbReference type="ChEBI" id="CHEBI:57540"/>
    </ligand>
</feature>
<gene>
    <name evidence="8" type="ORF">BKA24_002868</name>
</gene>
<comment type="caution">
    <text evidence="8">The sequence shown here is derived from an EMBL/GenBank/DDBJ whole genome shotgun (WGS) entry which is preliminary data.</text>
</comment>
<evidence type="ECO:0000256" key="4">
    <source>
        <dbReference type="PIRSR" id="PIRSR000350-3"/>
    </source>
</evidence>
<feature type="domain" description="Pyridine nucleotide-disulphide oxidoreductase dimerisation" evidence="6">
    <location>
        <begin position="338"/>
        <end position="447"/>
    </location>
</feature>
<dbReference type="GO" id="GO:0003955">
    <property type="term" value="F:NAD(P)H dehydrogenase (quinone) activity"/>
    <property type="evidence" value="ECO:0007669"/>
    <property type="project" value="TreeGrafter"/>
</dbReference>
<dbReference type="PRINTS" id="PR00411">
    <property type="entry name" value="PNDRDTASEI"/>
</dbReference>
<feature type="binding site" evidence="4">
    <location>
        <position position="51"/>
    </location>
    <ligand>
        <name>FAD</name>
        <dbReference type="ChEBI" id="CHEBI:57692"/>
    </ligand>
</feature>
<evidence type="ECO:0000259" key="7">
    <source>
        <dbReference type="Pfam" id="PF07992"/>
    </source>
</evidence>
<organism evidence="8 9">
    <name type="scientific">Microbacterium marinum</name>
    <dbReference type="NCBI Taxonomy" id="421115"/>
    <lineage>
        <taxon>Bacteria</taxon>
        <taxon>Bacillati</taxon>
        <taxon>Actinomycetota</taxon>
        <taxon>Actinomycetes</taxon>
        <taxon>Micrococcales</taxon>
        <taxon>Microbacteriaceae</taxon>
        <taxon>Microbacterium</taxon>
    </lineage>
</organism>
<dbReference type="EMBL" id="JACHMD010000001">
    <property type="protein sequence ID" value="MBB4668159.1"/>
    <property type="molecule type" value="Genomic_DNA"/>
</dbReference>
<dbReference type="SUPFAM" id="SSF51905">
    <property type="entry name" value="FAD/NAD(P)-binding domain"/>
    <property type="match status" value="1"/>
</dbReference>
<dbReference type="RefSeq" id="WP_246367110.1">
    <property type="nucleotide sequence ID" value="NZ_JACHMD010000001.1"/>
</dbReference>
<dbReference type="Gene3D" id="3.50.50.60">
    <property type="entry name" value="FAD/NAD(P)-binding domain"/>
    <property type="match status" value="2"/>
</dbReference>